<evidence type="ECO:0000256" key="2">
    <source>
        <dbReference type="ARBA" id="ARBA00022679"/>
    </source>
</evidence>
<evidence type="ECO:0000259" key="4">
    <source>
        <dbReference type="Pfam" id="PF13439"/>
    </source>
</evidence>
<protein>
    <submittedName>
        <fullName evidence="5">Glycosyltransferase family 4 protein</fullName>
    </submittedName>
</protein>
<dbReference type="Pfam" id="PF00534">
    <property type="entry name" value="Glycos_transf_1"/>
    <property type="match status" value="1"/>
</dbReference>
<dbReference type="RefSeq" id="WP_186345552.1">
    <property type="nucleotide sequence ID" value="NZ_BMMR01000001.1"/>
</dbReference>
<dbReference type="EMBL" id="JACMYC010000004">
    <property type="protein sequence ID" value="MBC2960283.1"/>
    <property type="molecule type" value="Genomic_DNA"/>
</dbReference>
<evidence type="ECO:0000313" key="6">
    <source>
        <dbReference type="Proteomes" id="UP000604001"/>
    </source>
</evidence>
<dbReference type="Gene3D" id="3.40.50.2000">
    <property type="entry name" value="Glycogen Phosphorylase B"/>
    <property type="match status" value="2"/>
</dbReference>
<dbReference type="InterPro" id="IPR050194">
    <property type="entry name" value="Glycosyltransferase_grp1"/>
</dbReference>
<dbReference type="CDD" id="cd03801">
    <property type="entry name" value="GT4_PimA-like"/>
    <property type="match status" value="1"/>
</dbReference>
<dbReference type="InterPro" id="IPR001296">
    <property type="entry name" value="Glyco_trans_1"/>
</dbReference>
<dbReference type="PANTHER" id="PTHR45947">
    <property type="entry name" value="SULFOQUINOVOSYL TRANSFERASE SQD2"/>
    <property type="match status" value="1"/>
</dbReference>
<evidence type="ECO:0000256" key="1">
    <source>
        <dbReference type="ARBA" id="ARBA00022676"/>
    </source>
</evidence>
<sequence length="400" mass="42675">MGVSPRPSKGDRGLTARPTGSLRIGVVAHFYPPHVGGLEVVAKQVATGLATRGHRVDVLTSAGGGQPGTTVEHGVHVTRLRAFDGLERHGVPFPVFGPTLLWRAWTLARRSDVVHVHDMLYLSSWVVALACRLLRTPYVVTQHVGMVEHPSRVVRLVQALVLRTVGSLVLRGAASVLPISPTIEAWTREKLPGARTRVLRNGIDRALFRRAEAGDRAATRRRFGLPEGEHLVLFVGRFVPKKGFDVVAAAAGEGYRVVFVGGDRPAHVAESPDRIFLGALSSEDVAAIYRACDVFVCASVGEGPMTPMEALLSGCAVVVNKDPAMRALGLGDGVLEIAMTAESLRECLVTLVGRPGAVRELASRGRRVADEVPTWVQHLDELETVLVAAVGGAADVTSNG</sequence>
<evidence type="ECO:0000259" key="3">
    <source>
        <dbReference type="Pfam" id="PF00534"/>
    </source>
</evidence>
<keyword evidence="2" id="KW-0808">Transferase</keyword>
<proteinExistence type="predicted"/>
<feature type="domain" description="Glycosyl transferase family 1" evidence="3">
    <location>
        <begin position="216"/>
        <end position="324"/>
    </location>
</feature>
<dbReference type="InterPro" id="IPR028098">
    <property type="entry name" value="Glyco_trans_4-like_N"/>
</dbReference>
<name>A0ABR6U7D3_9ACTN</name>
<dbReference type="SUPFAM" id="SSF53756">
    <property type="entry name" value="UDP-Glycosyltransferase/glycogen phosphorylase"/>
    <property type="match status" value="1"/>
</dbReference>
<evidence type="ECO:0000313" key="5">
    <source>
        <dbReference type="EMBL" id="MBC2960283.1"/>
    </source>
</evidence>
<gene>
    <name evidence="5" type="ORF">H7344_08255</name>
</gene>
<accession>A0ABR6U7D3</accession>
<comment type="caution">
    <text evidence="5">The sequence shown here is derived from an EMBL/GenBank/DDBJ whole genome shotgun (WGS) entry which is preliminary data.</text>
</comment>
<keyword evidence="6" id="KW-1185">Reference proteome</keyword>
<organism evidence="5 6">
    <name type="scientific">Nocardioides deserti</name>
    <dbReference type="NCBI Taxonomy" id="1588644"/>
    <lineage>
        <taxon>Bacteria</taxon>
        <taxon>Bacillati</taxon>
        <taxon>Actinomycetota</taxon>
        <taxon>Actinomycetes</taxon>
        <taxon>Propionibacteriales</taxon>
        <taxon>Nocardioidaceae</taxon>
        <taxon>Nocardioides</taxon>
    </lineage>
</organism>
<feature type="domain" description="Glycosyltransferase subfamily 4-like N-terminal" evidence="4">
    <location>
        <begin position="35"/>
        <end position="205"/>
    </location>
</feature>
<dbReference type="PANTHER" id="PTHR45947:SF3">
    <property type="entry name" value="SULFOQUINOVOSYL TRANSFERASE SQD2"/>
    <property type="match status" value="1"/>
</dbReference>
<dbReference type="Pfam" id="PF13439">
    <property type="entry name" value="Glyco_transf_4"/>
    <property type="match status" value="1"/>
</dbReference>
<reference evidence="5 6" key="1">
    <citation type="submission" date="2020-08" db="EMBL/GenBank/DDBJ databases">
        <title>novel species in genus Nocardioides.</title>
        <authorList>
            <person name="Zhang G."/>
        </authorList>
    </citation>
    <scope>NUCLEOTIDE SEQUENCE [LARGE SCALE GENOMIC DNA]</scope>
    <source>
        <strain evidence="5 6">SC8A-24</strain>
    </source>
</reference>
<dbReference type="Proteomes" id="UP000604001">
    <property type="component" value="Unassembled WGS sequence"/>
</dbReference>
<keyword evidence="1" id="KW-0328">Glycosyltransferase</keyword>